<keyword evidence="11 12" id="KW-0472">Membrane</keyword>
<dbReference type="OrthoDB" id="9776552at2"/>
<dbReference type="SMART" id="SM00387">
    <property type="entry name" value="HATPase_c"/>
    <property type="match status" value="1"/>
</dbReference>
<evidence type="ECO:0000256" key="5">
    <source>
        <dbReference type="ARBA" id="ARBA00022692"/>
    </source>
</evidence>
<dbReference type="Pfam" id="PF06580">
    <property type="entry name" value="His_kinase"/>
    <property type="match status" value="1"/>
</dbReference>
<evidence type="ECO:0000256" key="8">
    <source>
        <dbReference type="ARBA" id="ARBA00022840"/>
    </source>
</evidence>
<dbReference type="PANTHER" id="PTHR34220">
    <property type="entry name" value="SENSOR HISTIDINE KINASE YPDA"/>
    <property type="match status" value="1"/>
</dbReference>
<dbReference type="SMART" id="SM00304">
    <property type="entry name" value="HAMP"/>
    <property type="match status" value="1"/>
</dbReference>
<dbReference type="GO" id="GO:0005524">
    <property type="term" value="F:ATP binding"/>
    <property type="evidence" value="ECO:0007669"/>
    <property type="project" value="UniProtKB-KW"/>
</dbReference>
<evidence type="ECO:0000256" key="12">
    <source>
        <dbReference type="SAM" id="Phobius"/>
    </source>
</evidence>
<dbReference type="Pfam" id="PF00672">
    <property type="entry name" value="HAMP"/>
    <property type="match status" value="1"/>
</dbReference>
<evidence type="ECO:0000313" key="14">
    <source>
        <dbReference type="EMBL" id="OXM82337.1"/>
    </source>
</evidence>
<keyword evidence="15" id="KW-1185">Reference proteome</keyword>
<dbReference type="EMBL" id="NMQW01000079">
    <property type="protein sequence ID" value="OXM82337.1"/>
    <property type="molecule type" value="Genomic_DNA"/>
</dbReference>
<dbReference type="PROSITE" id="PS50885">
    <property type="entry name" value="HAMP"/>
    <property type="match status" value="1"/>
</dbReference>
<dbReference type="InterPro" id="IPR036890">
    <property type="entry name" value="HATPase_C_sf"/>
</dbReference>
<dbReference type="CDD" id="cd06225">
    <property type="entry name" value="HAMP"/>
    <property type="match status" value="1"/>
</dbReference>
<dbReference type="InterPro" id="IPR003594">
    <property type="entry name" value="HATPase_dom"/>
</dbReference>
<feature type="domain" description="HAMP" evidence="13">
    <location>
        <begin position="327"/>
        <end position="379"/>
    </location>
</feature>
<dbReference type="Pfam" id="PF02518">
    <property type="entry name" value="HATPase_c"/>
    <property type="match status" value="1"/>
</dbReference>
<evidence type="ECO:0000256" key="3">
    <source>
        <dbReference type="ARBA" id="ARBA00022553"/>
    </source>
</evidence>
<evidence type="ECO:0000313" key="15">
    <source>
        <dbReference type="Proteomes" id="UP000215509"/>
    </source>
</evidence>
<evidence type="ECO:0000259" key="13">
    <source>
        <dbReference type="PROSITE" id="PS50885"/>
    </source>
</evidence>
<protein>
    <submittedName>
        <fullName evidence="14">Two-component sensor histidine kinase</fullName>
    </submittedName>
</protein>
<dbReference type="PANTHER" id="PTHR34220:SF11">
    <property type="entry name" value="SENSOR PROTEIN KINASE HPTS"/>
    <property type="match status" value="1"/>
</dbReference>
<keyword evidence="7 14" id="KW-0418">Kinase</keyword>
<keyword evidence="4" id="KW-0808">Transferase</keyword>
<dbReference type="InterPro" id="IPR010559">
    <property type="entry name" value="Sig_transdc_His_kin_internal"/>
</dbReference>
<dbReference type="SUPFAM" id="SSF158472">
    <property type="entry name" value="HAMP domain-like"/>
    <property type="match status" value="1"/>
</dbReference>
<comment type="caution">
    <text evidence="14">The sequence shown here is derived from an EMBL/GenBank/DDBJ whole genome shotgun (WGS) entry which is preliminary data.</text>
</comment>
<dbReference type="Proteomes" id="UP000215509">
    <property type="component" value="Unassembled WGS sequence"/>
</dbReference>
<dbReference type="AlphaFoldDB" id="A0A229UG27"/>
<dbReference type="InterPro" id="IPR050640">
    <property type="entry name" value="Bact_2-comp_sensor_kinase"/>
</dbReference>
<evidence type="ECO:0000256" key="9">
    <source>
        <dbReference type="ARBA" id="ARBA00022989"/>
    </source>
</evidence>
<dbReference type="GO" id="GO:0005886">
    <property type="term" value="C:plasma membrane"/>
    <property type="evidence" value="ECO:0007669"/>
    <property type="project" value="UniProtKB-SubCell"/>
</dbReference>
<evidence type="ECO:0000256" key="1">
    <source>
        <dbReference type="ARBA" id="ARBA00004651"/>
    </source>
</evidence>
<evidence type="ECO:0000256" key="4">
    <source>
        <dbReference type="ARBA" id="ARBA00022679"/>
    </source>
</evidence>
<evidence type="ECO:0000256" key="11">
    <source>
        <dbReference type="ARBA" id="ARBA00023136"/>
    </source>
</evidence>
<keyword evidence="2" id="KW-1003">Cell membrane</keyword>
<keyword evidence="10" id="KW-0902">Two-component regulatory system</keyword>
<evidence type="ECO:0000256" key="10">
    <source>
        <dbReference type="ARBA" id="ARBA00023012"/>
    </source>
</evidence>
<dbReference type="RefSeq" id="WP_094018804.1">
    <property type="nucleotide sequence ID" value="NZ_NMQW01000079.1"/>
</dbReference>
<evidence type="ECO:0000256" key="7">
    <source>
        <dbReference type="ARBA" id="ARBA00022777"/>
    </source>
</evidence>
<keyword evidence="6" id="KW-0547">Nucleotide-binding</keyword>
<comment type="subcellular location">
    <subcellularLocation>
        <location evidence="1">Cell membrane</location>
        <topology evidence="1">Multi-pass membrane protein</topology>
    </subcellularLocation>
</comment>
<feature type="transmembrane region" description="Helical" evidence="12">
    <location>
        <begin position="20"/>
        <end position="41"/>
    </location>
</feature>
<proteinExistence type="predicted"/>
<feature type="transmembrane region" description="Helical" evidence="12">
    <location>
        <begin position="303"/>
        <end position="325"/>
    </location>
</feature>
<dbReference type="SUPFAM" id="SSF55874">
    <property type="entry name" value="ATPase domain of HSP90 chaperone/DNA topoisomerase II/histidine kinase"/>
    <property type="match status" value="1"/>
</dbReference>
<name>A0A229UG27_9BACL</name>
<dbReference type="Gene3D" id="6.10.340.10">
    <property type="match status" value="1"/>
</dbReference>
<keyword evidence="5 12" id="KW-0812">Transmembrane</keyword>
<dbReference type="GO" id="GO:0000155">
    <property type="term" value="F:phosphorelay sensor kinase activity"/>
    <property type="evidence" value="ECO:0007669"/>
    <property type="project" value="InterPro"/>
</dbReference>
<sequence>MKHRHVLQYIHQHFKVKLILILSVIIIVCSFVTGYVSYRIYLNLFQSEISKQYLKTSEQTMEQIGFKIQDMYRITDFIFFHPLVEQIVQGMHAEPANGESKEFRRFMLERDLSEILLPLKNETPQIRALYIVDMQGNNNYFSHTNPSMPIEFPGFYEQVKSGMVEQTTEIVWQRLNIPDSSEPSGSKSNLVASRLLKSTKQQAVYGMIIMIIDESFLSEPLEPLMAGRTTGAYLYDQYSRLLYSREPDGQAGFVPELDAWEGTKIQRHDGHDYLFVKSGYEPRSFSLVSGISLADIEAKGRSVYHVALISGLVSVLLMAASVSFISGRLLRPLHGLVTAMQRVREGNLRVEIVTKSSDEFAFLAESFNNMVANIQALIQEVYVSKLSEKEAELKALQAQLNPHFLHNALNSIYWKIMLLYEDEETASLVTSLSELLRYSLASVAAPSTLRDELAQIRNYITIQEARHGEGLHVDIEVDAELLNCRMQRLLLQPLVENVFVHAFRNMTGEKRLVLRAFRRADELHMEIEDNGCGMSPDLIRTILNDQSVYDQHRERESIGIRNVMRRIYLVHGERYRLHIKHLRQGTLMQFILPYEEAQAVEGGTTDDTDRSGRG</sequence>
<keyword evidence="8" id="KW-0067">ATP-binding</keyword>
<evidence type="ECO:0000256" key="6">
    <source>
        <dbReference type="ARBA" id="ARBA00022741"/>
    </source>
</evidence>
<evidence type="ECO:0000256" key="2">
    <source>
        <dbReference type="ARBA" id="ARBA00022475"/>
    </source>
</evidence>
<accession>A0A229UG27</accession>
<dbReference type="Gene3D" id="3.30.565.10">
    <property type="entry name" value="Histidine kinase-like ATPase, C-terminal domain"/>
    <property type="match status" value="1"/>
</dbReference>
<gene>
    <name evidence="14" type="ORF">CF651_31375</name>
</gene>
<keyword evidence="3" id="KW-0597">Phosphoprotein</keyword>
<keyword evidence="9 12" id="KW-1133">Transmembrane helix</keyword>
<reference evidence="14 15" key="1">
    <citation type="submission" date="2017-07" db="EMBL/GenBank/DDBJ databases">
        <title>Genome sequencing and assembly of Paenibacillus rigui.</title>
        <authorList>
            <person name="Mayilraj S."/>
        </authorList>
    </citation>
    <scope>NUCLEOTIDE SEQUENCE [LARGE SCALE GENOMIC DNA]</scope>
    <source>
        <strain evidence="14 15">JCM 16352</strain>
    </source>
</reference>
<dbReference type="InterPro" id="IPR003660">
    <property type="entry name" value="HAMP_dom"/>
</dbReference>
<organism evidence="14 15">
    <name type="scientific">Paenibacillus rigui</name>
    <dbReference type="NCBI Taxonomy" id="554312"/>
    <lineage>
        <taxon>Bacteria</taxon>
        <taxon>Bacillati</taxon>
        <taxon>Bacillota</taxon>
        <taxon>Bacilli</taxon>
        <taxon>Bacillales</taxon>
        <taxon>Paenibacillaceae</taxon>
        <taxon>Paenibacillus</taxon>
    </lineage>
</organism>